<dbReference type="EMBL" id="SGPL01000068">
    <property type="protein sequence ID" value="THH18677.1"/>
    <property type="molecule type" value="Genomic_DNA"/>
</dbReference>
<name>A0A4S4M2D2_9AGAM</name>
<feature type="compositionally biased region" description="Acidic residues" evidence="8">
    <location>
        <begin position="905"/>
        <end position="920"/>
    </location>
</feature>
<feature type="compositionally biased region" description="Basic and acidic residues" evidence="8">
    <location>
        <begin position="692"/>
        <end position="705"/>
    </location>
</feature>
<dbReference type="NCBIfam" id="NF001452">
    <property type="entry name" value="PRK00311.1"/>
    <property type="match status" value="1"/>
</dbReference>
<feature type="compositionally biased region" description="Basic residues" evidence="8">
    <location>
        <begin position="1145"/>
        <end position="1154"/>
    </location>
</feature>
<dbReference type="Pfam" id="PF02548">
    <property type="entry name" value="Pantoate_transf"/>
    <property type="match status" value="1"/>
</dbReference>
<dbReference type="GO" id="GO:0015940">
    <property type="term" value="P:pantothenate biosynthetic process"/>
    <property type="evidence" value="ECO:0007669"/>
    <property type="project" value="UniProtKB-UniPathway"/>
</dbReference>
<dbReference type="NCBIfam" id="TIGR00222">
    <property type="entry name" value="panB"/>
    <property type="match status" value="1"/>
</dbReference>
<evidence type="ECO:0000256" key="2">
    <source>
        <dbReference type="ARBA" id="ARBA00007473"/>
    </source>
</evidence>
<comment type="catalytic activity">
    <reaction evidence="6 7">
        <text>(6R)-5,10-methylene-5,6,7,8-tetrahydrofolate + 3-methyl-2-oxobutanoate + H2O = 2-dehydropantoate + (6S)-5,6,7,8-tetrahydrofolate</text>
        <dbReference type="Rhea" id="RHEA:11824"/>
        <dbReference type="ChEBI" id="CHEBI:11561"/>
        <dbReference type="ChEBI" id="CHEBI:11851"/>
        <dbReference type="ChEBI" id="CHEBI:15377"/>
        <dbReference type="ChEBI" id="CHEBI:15636"/>
        <dbReference type="ChEBI" id="CHEBI:57453"/>
        <dbReference type="EC" id="2.1.2.11"/>
    </reaction>
</comment>
<comment type="pathway">
    <text evidence="1 7">Cofactor biosynthesis; (R)-pantothenate biosynthesis; (R)-pantoate from 3-methyl-2-oxobutanoate: step 1/2.</text>
</comment>
<dbReference type="GO" id="GO:0000447">
    <property type="term" value="P:endonucleolytic cleavage in ITS1 to separate SSU-rRNA from 5.8S rRNA and LSU-rRNA from tricistronic rRNA transcript (SSU-rRNA, 5.8S rRNA, LSU-rRNA)"/>
    <property type="evidence" value="ECO:0007669"/>
    <property type="project" value="TreeGrafter"/>
</dbReference>
<evidence type="ECO:0000256" key="7">
    <source>
        <dbReference type="RuleBase" id="RU362100"/>
    </source>
</evidence>
<protein>
    <recommendedName>
        <fullName evidence="4 7">3-methyl-2-oxobutanoate hydroxymethyltransferase</fullName>
        <ecNumber evidence="4 7">2.1.2.11</ecNumber>
    </recommendedName>
</protein>
<organism evidence="10 11">
    <name type="scientific">Bondarzewia mesenterica</name>
    <dbReference type="NCBI Taxonomy" id="1095465"/>
    <lineage>
        <taxon>Eukaryota</taxon>
        <taxon>Fungi</taxon>
        <taxon>Dikarya</taxon>
        <taxon>Basidiomycota</taxon>
        <taxon>Agaricomycotina</taxon>
        <taxon>Agaricomycetes</taxon>
        <taxon>Russulales</taxon>
        <taxon>Bondarzewiaceae</taxon>
        <taxon>Bondarzewia</taxon>
    </lineage>
</organism>
<dbReference type="GO" id="GO:0030686">
    <property type="term" value="C:90S preribosome"/>
    <property type="evidence" value="ECO:0007669"/>
    <property type="project" value="TreeGrafter"/>
</dbReference>
<dbReference type="AlphaFoldDB" id="A0A4S4M2D2"/>
<feature type="region of interest" description="Disordered" evidence="8">
    <location>
        <begin position="1061"/>
        <end position="1164"/>
    </location>
</feature>
<evidence type="ECO:0000256" key="1">
    <source>
        <dbReference type="ARBA" id="ARBA00005033"/>
    </source>
</evidence>
<proteinExistence type="inferred from homology"/>
<dbReference type="GO" id="GO:0005730">
    <property type="term" value="C:nucleolus"/>
    <property type="evidence" value="ECO:0007669"/>
    <property type="project" value="TreeGrafter"/>
</dbReference>
<feature type="compositionally biased region" description="Basic residues" evidence="8">
    <location>
        <begin position="928"/>
        <end position="943"/>
    </location>
</feature>
<dbReference type="SUPFAM" id="SSF51621">
    <property type="entry name" value="Phosphoenolpyruvate/pyruvate domain"/>
    <property type="match status" value="1"/>
</dbReference>
<dbReference type="UniPathway" id="UPA00028">
    <property type="reaction ID" value="UER00003"/>
</dbReference>
<feature type="compositionally biased region" description="Basic and acidic residues" evidence="8">
    <location>
        <begin position="770"/>
        <end position="784"/>
    </location>
</feature>
<reference evidence="10 11" key="1">
    <citation type="submission" date="2019-02" db="EMBL/GenBank/DDBJ databases">
        <title>Genome sequencing of the rare red list fungi Bondarzewia mesenterica.</title>
        <authorList>
            <person name="Buettner E."/>
            <person name="Kellner H."/>
        </authorList>
    </citation>
    <scope>NUCLEOTIDE SEQUENCE [LARGE SCALE GENOMIC DNA]</scope>
    <source>
        <strain evidence="10 11">DSM 108281</strain>
    </source>
</reference>
<dbReference type="Proteomes" id="UP000310158">
    <property type="component" value="Unassembled WGS sequence"/>
</dbReference>
<dbReference type="InterPro" id="IPR003700">
    <property type="entry name" value="Pantoate_hydroxy_MeTrfase"/>
</dbReference>
<keyword evidence="11" id="KW-1185">Reference proteome</keyword>
<feature type="compositionally biased region" description="Acidic residues" evidence="8">
    <location>
        <begin position="946"/>
        <end position="971"/>
    </location>
</feature>
<evidence type="ECO:0000256" key="6">
    <source>
        <dbReference type="ARBA" id="ARBA00049172"/>
    </source>
</evidence>
<comment type="similarity">
    <text evidence="3 7">Belongs to the PanB family.</text>
</comment>
<keyword evidence="5 7" id="KW-0808">Transferase</keyword>
<dbReference type="PANTHER" id="PTHR14490:SF5">
    <property type="entry name" value="PROTEIN KRI1 HOMOLOG"/>
    <property type="match status" value="1"/>
</dbReference>
<feature type="region of interest" description="Disordered" evidence="8">
    <location>
        <begin position="473"/>
        <end position="508"/>
    </location>
</feature>
<accession>A0A4S4M2D2</accession>
<evidence type="ECO:0000259" key="9">
    <source>
        <dbReference type="Pfam" id="PF12936"/>
    </source>
</evidence>
<comment type="caution">
    <text evidence="10">The sequence shown here is derived from an EMBL/GenBank/DDBJ whole genome shotgun (WGS) entry which is preliminary data.</text>
</comment>
<feature type="compositionally biased region" description="Basic and acidic residues" evidence="8">
    <location>
        <begin position="741"/>
        <end position="750"/>
    </location>
</feature>
<dbReference type="InterPro" id="IPR018034">
    <property type="entry name" value="Kri1"/>
</dbReference>
<dbReference type="Pfam" id="PF12936">
    <property type="entry name" value="Kri1_C"/>
    <property type="match status" value="1"/>
</dbReference>
<evidence type="ECO:0000256" key="3">
    <source>
        <dbReference type="ARBA" id="ARBA00008676"/>
    </source>
</evidence>
<feature type="compositionally biased region" description="Basic and acidic residues" evidence="8">
    <location>
        <begin position="1089"/>
        <end position="1098"/>
    </location>
</feature>
<evidence type="ECO:0000313" key="11">
    <source>
        <dbReference type="Proteomes" id="UP000310158"/>
    </source>
</evidence>
<evidence type="ECO:0000256" key="5">
    <source>
        <dbReference type="ARBA" id="ARBA00022679"/>
    </source>
</evidence>
<evidence type="ECO:0000256" key="4">
    <source>
        <dbReference type="ARBA" id="ARBA00012618"/>
    </source>
</evidence>
<dbReference type="InterPro" id="IPR015813">
    <property type="entry name" value="Pyrv/PenolPyrv_kinase-like_dom"/>
</dbReference>
<evidence type="ECO:0000313" key="10">
    <source>
        <dbReference type="EMBL" id="THH18677.1"/>
    </source>
</evidence>
<feature type="compositionally biased region" description="Basic and acidic residues" evidence="8">
    <location>
        <begin position="1119"/>
        <end position="1133"/>
    </location>
</feature>
<dbReference type="PANTHER" id="PTHR14490">
    <property type="entry name" value="ZINC FINGER, ZZ TYPE"/>
    <property type="match status" value="1"/>
</dbReference>
<dbReference type="EC" id="2.1.2.11" evidence="4 7"/>
<sequence>MLTAYDYPTACVCDQSGIDIVLVGDSLAQVCLGLPSTTLLTLDEMLHHCRAVARGTKYPLLVGDMPFGSYQVGVEDAVRNAVRMVKEGHVGAVKLEGGKEIFDIVKRLTAVGIPVMAHVGLMPQRHTALSGYRVQGRTAFGAKVVLEAAKSLEKAGAFAVVLEAIPSQLGEYITEKLTIPTIGIGAGPGTSGQVLVWDDVMQRTEKKPKFVRCFAEVRKEERKGAMDYAEAVRDGSFPQRIEEGYVIDPSDWEKFLELVGDKDWVGNEKQEETHVTVPVPVHRVSESEQYNHWQTLAALERIVEHHKLDRDDDQDKGGTPASPPNIHNRHSHRKWPPISMWIAYLNECGFSERPVIPNSSKLTQKKAVLCTVWPVHRIMSPTVDVFSNIRNYDSNSDYKIIISSAARKAHFLRRKVHIIEGILSSKKMKHEMLSDSDSSAGDEENGIHQLTINEHYVKAYEYRKEREELAKLEEKYGPDASSGDEDEESETDSESDESEDEDGEELTPAVDAAIFRTLARIKNKDPGIYEAERDVFTEEHQKSGKLSLPAPKPKEKVGTITIFSFVHSKPLTLSAHRLATVLASSHSVSPEPSDRPLTHVEEQSQLRAEAIAAFHGSEPKGNDEDDEEGGLFTLREKTQDEIAQEEEEYRKYLEREVGDLKGLVEVEKVEVEVEAGHENTDDKADKKKKKKNGDAEEKEKKSREDQDQEFLLNYILNRGWIDKSSRRVPTYHEVTSGHQSKHGEKEHEGDLKEEEDTDSMPPDEDEFDDVVDRFESSYNHRFEEPDAATIPSFPREVDTVRRPSSHKERRKGARERRKERKREEKMIRQEEVKKLKGLKMRKMKEKLDLVGKEGGWVMNKALEGLDLEGDWDPDAYDTQMAAILQEVESNEASDAPVDDEKPTWDDDIDLGDVVVSEDEAFQSTSIKEKKREKKKKEKAKKKGKEVDEDGVDVDEMDADFQADGDWADEEKWDGTEEMRKRVLDKYMNELFELEFNDMVSGVPTRFHYTPVSKASYSLTPAEILTASDKDLNEFMGIKKYAPYRKEKNRWDANRGERLKEFKQKIAPRLGEGEVGASGERKEKKRKGKKEREKEKAAKGDQNGTDGLELAAKAVKEKRKRVEEVVQEHGRMDVDVDEEPEGEPAKKKRRRQKKSGKTEQAQVVQ</sequence>
<keyword evidence="7" id="KW-0566">Pantothenate biosynthesis</keyword>
<comment type="function">
    <text evidence="7">Catalyzes the reversible reaction in which hydroxymethyl group from 5,10-methylenetetrahydrofolate is transferred onto alpha-ketoisovalerate to form ketopantoate.</text>
</comment>
<dbReference type="CDD" id="cd06557">
    <property type="entry name" value="KPHMT-like"/>
    <property type="match status" value="1"/>
</dbReference>
<feature type="domain" description="Kri1-like C-terminal" evidence="9">
    <location>
        <begin position="983"/>
        <end position="1064"/>
    </location>
</feature>
<dbReference type="Gene3D" id="3.20.20.60">
    <property type="entry name" value="Phosphoenolpyruvate-binding domains"/>
    <property type="match status" value="1"/>
</dbReference>
<feature type="compositionally biased region" description="Basic and acidic residues" evidence="8">
    <location>
        <begin position="671"/>
        <end position="685"/>
    </location>
</feature>
<feature type="compositionally biased region" description="Acidic residues" evidence="8">
    <location>
        <begin position="751"/>
        <end position="769"/>
    </location>
</feature>
<comment type="similarity">
    <text evidence="2">Belongs to the KRI1 family.</text>
</comment>
<feature type="region of interest" description="Disordered" evidence="8">
    <location>
        <begin position="888"/>
        <end position="972"/>
    </location>
</feature>
<feature type="region of interest" description="Disordered" evidence="8">
    <location>
        <begin position="308"/>
        <end position="331"/>
    </location>
</feature>
<dbReference type="GO" id="GO:0003864">
    <property type="term" value="F:3-methyl-2-oxobutanoate hydroxymethyltransferase activity"/>
    <property type="evidence" value="ECO:0007669"/>
    <property type="project" value="UniProtKB-EC"/>
</dbReference>
<feature type="region of interest" description="Disordered" evidence="8">
    <location>
        <begin position="614"/>
        <end position="645"/>
    </location>
</feature>
<dbReference type="InterPro" id="IPR040442">
    <property type="entry name" value="Pyrv_kinase-like_dom_sf"/>
</dbReference>
<feature type="region of interest" description="Disordered" evidence="8">
    <location>
        <begin position="725"/>
        <end position="828"/>
    </location>
</feature>
<feature type="compositionally biased region" description="Acidic residues" evidence="8">
    <location>
        <begin position="482"/>
        <end position="505"/>
    </location>
</feature>
<feature type="region of interest" description="Disordered" evidence="8">
    <location>
        <begin position="671"/>
        <end position="708"/>
    </location>
</feature>
<dbReference type="Pfam" id="PF05178">
    <property type="entry name" value="Kri1"/>
    <property type="match status" value="1"/>
</dbReference>
<feature type="compositionally biased region" description="Basic residues" evidence="8">
    <location>
        <begin position="803"/>
        <end position="820"/>
    </location>
</feature>
<gene>
    <name evidence="10" type="ORF">EW146_g2348</name>
</gene>
<dbReference type="OrthoDB" id="425211at2759"/>
<dbReference type="InterPro" id="IPR024626">
    <property type="entry name" value="Kri1-like_C"/>
</dbReference>
<dbReference type="HAMAP" id="MF_00156">
    <property type="entry name" value="PanB"/>
    <property type="match status" value="1"/>
</dbReference>
<dbReference type="FunFam" id="3.20.20.60:FF:000003">
    <property type="entry name" value="3-methyl-2-oxobutanoate hydroxymethyltransferase"/>
    <property type="match status" value="1"/>
</dbReference>
<evidence type="ECO:0000256" key="8">
    <source>
        <dbReference type="SAM" id="MobiDB-lite"/>
    </source>
</evidence>